<evidence type="ECO:0000313" key="2">
    <source>
        <dbReference type="Proteomes" id="UP001596087"/>
    </source>
</evidence>
<proteinExistence type="predicted"/>
<sequence>MQEPWFEDVTGSEAGEAPFGVVVSALEDRGFRVLGRIAQRRVPGGRLAHDREARGH</sequence>
<dbReference type="RefSeq" id="WP_378592315.1">
    <property type="nucleotide sequence ID" value="NZ_JBHSKD010000027.1"/>
</dbReference>
<protein>
    <submittedName>
        <fullName evidence="1">Uncharacterized protein</fullName>
    </submittedName>
</protein>
<organism evidence="1 2">
    <name type="scientific">Nocardioides taihuensis</name>
    <dbReference type="NCBI Taxonomy" id="1835606"/>
    <lineage>
        <taxon>Bacteria</taxon>
        <taxon>Bacillati</taxon>
        <taxon>Actinomycetota</taxon>
        <taxon>Actinomycetes</taxon>
        <taxon>Propionibacteriales</taxon>
        <taxon>Nocardioidaceae</taxon>
        <taxon>Nocardioides</taxon>
    </lineage>
</organism>
<keyword evidence="2" id="KW-1185">Reference proteome</keyword>
<dbReference type="EMBL" id="JBHSKD010000027">
    <property type="protein sequence ID" value="MFC5178642.1"/>
    <property type="molecule type" value="Genomic_DNA"/>
</dbReference>
<dbReference type="Proteomes" id="UP001596087">
    <property type="component" value="Unassembled WGS sequence"/>
</dbReference>
<gene>
    <name evidence="1" type="ORF">ACFPGP_18325</name>
</gene>
<name>A0ABW0BP27_9ACTN</name>
<comment type="caution">
    <text evidence="1">The sequence shown here is derived from an EMBL/GenBank/DDBJ whole genome shotgun (WGS) entry which is preliminary data.</text>
</comment>
<reference evidence="2" key="1">
    <citation type="journal article" date="2019" name="Int. J. Syst. Evol. Microbiol.">
        <title>The Global Catalogue of Microorganisms (GCM) 10K type strain sequencing project: providing services to taxonomists for standard genome sequencing and annotation.</title>
        <authorList>
            <consortium name="The Broad Institute Genomics Platform"/>
            <consortium name="The Broad Institute Genome Sequencing Center for Infectious Disease"/>
            <person name="Wu L."/>
            <person name="Ma J."/>
        </authorList>
    </citation>
    <scope>NUCLEOTIDE SEQUENCE [LARGE SCALE GENOMIC DNA]</scope>
    <source>
        <strain evidence="2">DFY41</strain>
    </source>
</reference>
<accession>A0ABW0BP27</accession>
<evidence type="ECO:0000313" key="1">
    <source>
        <dbReference type="EMBL" id="MFC5178642.1"/>
    </source>
</evidence>